<evidence type="ECO:0000256" key="1">
    <source>
        <dbReference type="SAM" id="Phobius"/>
    </source>
</evidence>
<dbReference type="RefSeq" id="WP_190700185.1">
    <property type="nucleotide sequence ID" value="NZ_JAMPKX010000005.1"/>
</dbReference>
<keyword evidence="1" id="KW-0812">Transmembrane</keyword>
<feature type="transmembrane region" description="Helical" evidence="1">
    <location>
        <begin position="88"/>
        <end position="109"/>
    </location>
</feature>
<dbReference type="InterPro" id="IPR013901">
    <property type="entry name" value="Anthrone_oxy"/>
</dbReference>
<name>A0ABV0K4S4_9CYAN</name>
<proteinExistence type="predicted"/>
<reference evidence="2 3" key="1">
    <citation type="submission" date="2022-04" db="EMBL/GenBank/DDBJ databases">
        <title>Positive selection, recombination, and allopatry shape intraspecific diversity of widespread and dominant cyanobacteria.</title>
        <authorList>
            <person name="Wei J."/>
            <person name="Shu W."/>
            <person name="Hu C."/>
        </authorList>
    </citation>
    <scope>NUCLEOTIDE SEQUENCE [LARGE SCALE GENOMIC DNA]</scope>
    <source>
        <strain evidence="2 3">DQ-A4</strain>
    </source>
</reference>
<evidence type="ECO:0000313" key="2">
    <source>
        <dbReference type="EMBL" id="MEP0947769.1"/>
    </source>
</evidence>
<feature type="transmembrane region" description="Helical" evidence="1">
    <location>
        <begin position="138"/>
        <end position="158"/>
    </location>
</feature>
<feature type="transmembrane region" description="Helical" evidence="1">
    <location>
        <begin position="12"/>
        <end position="36"/>
    </location>
</feature>
<sequence length="160" mass="16739">MPSIDAGFTLRLCTALGCGLVAGVFFAFSTFVMQALGQQPPAQGIATMQSINITAINPWFMGVLFGTAAGCLGLIAASLTKGLPGAKYLLIGSLLYLLGTILVTIAFNVPLNDALARVNPDSAEGASLWAKYLINWTLWNHVRTVAALAAAALLTLSLRL</sequence>
<dbReference type="Proteomes" id="UP001482513">
    <property type="component" value="Unassembled WGS sequence"/>
</dbReference>
<keyword evidence="1" id="KW-1133">Transmembrane helix</keyword>
<keyword evidence="3" id="KW-1185">Reference proteome</keyword>
<gene>
    <name evidence="2" type="ORF">NC992_12875</name>
</gene>
<protein>
    <submittedName>
        <fullName evidence="2">DUF1772 domain-containing protein</fullName>
    </submittedName>
</protein>
<dbReference type="Pfam" id="PF08592">
    <property type="entry name" value="Anthrone_oxy"/>
    <property type="match status" value="1"/>
</dbReference>
<keyword evidence="1" id="KW-0472">Membrane</keyword>
<evidence type="ECO:0000313" key="3">
    <source>
        <dbReference type="Proteomes" id="UP001482513"/>
    </source>
</evidence>
<accession>A0ABV0K4S4</accession>
<feature type="transmembrane region" description="Helical" evidence="1">
    <location>
        <begin position="56"/>
        <end position="76"/>
    </location>
</feature>
<organism evidence="2 3">
    <name type="scientific">Leptolyngbya subtilissima DQ-A4</name>
    <dbReference type="NCBI Taxonomy" id="2933933"/>
    <lineage>
        <taxon>Bacteria</taxon>
        <taxon>Bacillati</taxon>
        <taxon>Cyanobacteriota</taxon>
        <taxon>Cyanophyceae</taxon>
        <taxon>Leptolyngbyales</taxon>
        <taxon>Leptolyngbyaceae</taxon>
        <taxon>Leptolyngbya group</taxon>
        <taxon>Leptolyngbya</taxon>
    </lineage>
</organism>
<comment type="caution">
    <text evidence="2">The sequence shown here is derived from an EMBL/GenBank/DDBJ whole genome shotgun (WGS) entry which is preliminary data.</text>
</comment>
<dbReference type="EMBL" id="JAMPKX010000005">
    <property type="protein sequence ID" value="MEP0947769.1"/>
    <property type="molecule type" value="Genomic_DNA"/>
</dbReference>